<keyword evidence="4" id="KW-0540">Nuclease</keyword>
<protein>
    <submittedName>
        <fullName evidence="4">Restriction endonuclease</fullName>
    </submittedName>
</protein>
<dbReference type="SUPFAM" id="SSF52980">
    <property type="entry name" value="Restriction endonuclease-like"/>
    <property type="match status" value="1"/>
</dbReference>
<keyword evidence="4" id="KW-0378">Hydrolase</keyword>
<gene>
    <name evidence="4" type="ORF">J1902_10030</name>
</gene>
<accession>A0A939HFM9</accession>
<feature type="region of interest" description="Disordered" evidence="1">
    <location>
        <begin position="124"/>
        <end position="144"/>
    </location>
</feature>
<comment type="caution">
    <text evidence="4">The sequence shown here is derived from an EMBL/GenBank/DDBJ whole genome shotgun (WGS) entry which is preliminary data.</text>
</comment>
<evidence type="ECO:0000259" key="2">
    <source>
        <dbReference type="Pfam" id="PF04471"/>
    </source>
</evidence>
<dbReference type="EMBL" id="JAFNLL010000021">
    <property type="protein sequence ID" value="MBO1268309.1"/>
    <property type="molecule type" value="Genomic_DNA"/>
</dbReference>
<dbReference type="GO" id="GO:0015666">
    <property type="term" value="F:restriction endodeoxyribonuclease activity"/>
    <property type="evidence" value="ECO:0007669"/>
    <property type="project" value="TreeGrafter"/>
</dbReference>
<dbReference type="InterPro" id="IPR025745">
    <property type="entry name" value="Mrr-like_N_dom"/>
</dbReference>
<dbReference type="Proteomes" id="UP000664164">
    <property type="component" value="Unassembled WGS sequence"/>
</dbReference>
<name>A0A939HFM9_9MICC</name>
<evidence type="ECO:0000313" key="4">
    <source>
        <dbReference type="EMBL" id="MBO1268309.1"/>
    </source>
</evidence>
<dbReference type="Pfam" id="PF04471">
    <property type="entry name" value="Mrr_cat"/>
    <property type="match status" value="1"/>
</dbReference>
<evidence type="ECO:0000259" key="3">
    <source>
        <dbReference type="Pfam" id="PF14338"/>
    </source>
</evidence>
<dbReference type="Pfam" id="PF14338">
    <property type="entry name" value="Mrr_N"/>
    <property type="match status" value="1"/>
</dbReference>
<evidence type="ECO:0000313" key="5">
    <source>
        <dbReference type="Proteomes" id="UP000664164"/>
    </source>
</evidence>
<feature type="domain" description="Restriction system protein Mrr-like N-terminal" evidence="3">
    <location>
        <begin position="12"/>
        <end position="96"/>
    </location>
</feature>
<reference evidence="4" key="1">
    <citation type="submission" date="2021-03" db="EMBL/GenBank/DDBJ databases">
        <title>A new species, PO-11, isolated from a karst cave deposit.</title>
        <authorList>
            <person name="Zhaoxiaoyong W."/>
        </authorList>
    </citation>
    <scope>NUCLEOTIDE SEQUENCE</scope>
    <source>
        <strain evidence="4">PO-11</strain>
    </source>
</reference>
<dbReference type="InterPro" id="IPR007560">
    <property type="entry name" value="Restrct_endonuc_IV_Mrr"/>
</dbReference>
<dbReference type="Gene3D" id="3.40.1350.10">
    <property type="match status" value="1"/>
</dbReference>
<dbReference type="InterPro" id="IPR052906">
    <property type="entry name" value="Type_IV_Methyl-Rstrct_Enzyme"/>
</dbReference>
<feature type="domain" description="Restriction endonuclease type IV Mrr" evidence="2">
    <location>
        <begin position="167"/>
        <end position="286"/>
    </location>
</feature>
<dbReference type="InterPro" id="IPR011856">
    <property type="entry name" value="tRNA_endonuc-like_dom_sf"/>
</dbReference>
<dbReference type="GO" id="GO:0009307">
    <property type="term" value="P:DNA restriction-modification system"/>
    <property type="evidence" value="ECO:0007669"/>
    <property type="project" value="InterPro"/>
</dbReference>
<dbReference type="PANTHER" id="PTHR30015">
    <property type="entry name" value="MRR RESTRICTION SYSTEM PROTEIN"/>
    <property type="match status" value="1"/>
</dbReference>
<organism evidence="4 5">
    <name type="scientific">Arthrobacter cavernae</name>
    <dbReference type="NCBI Taxonomy" id="2817681"/>
    <lineage>
        <taxon>Bacteria</taxon>
        <taxon>Bacillati</taxon>
        <taxon>Actinomycetota</taxon>
        <taxon>Actinomycetes</taxon>
        <taxon>Micrococcales</taxon>
        <taxon>Micrococcaceae</taxon>
        <taxon>Arthrobacter</taxon>
    </lineage>
</organism>
<dbReference type="PANTHER" id="PTHR30015:SF7">
    <property type="entry name" value="TYPE IV METHYL-DIRECTED RESTRICTION ENZYME ECOKMRR"/>
    <property type="match status" value="1"/>
</dbReference>
<evidence type="ECO:0000256" key="1">
    <source>
        <dbReference type="SAM" id="MobiDB-lite"/>
    </source>
</evidence>
<dbReference type="GO" id="GO:0003677">
    <property type="term" value="F:DNA binding"/>
    <property type="evidence" value="ECO:0007669"/>
    <property type="project" value="InterPro"/>
</dbReference>
<dbReference type="AlphaFoldDB" id="A0A939HFM9"/>
<keyword evidence="5" id="KW-1185">Reference proteome</keyword>
<dbReference type="InterPro" id="IPR011335">
    <property type="entry name" value="Restrct_endonuc-II-like"/>
</dbReference>
<keyword evidence="4" id="KW-0255">Endonuclease</keyword>
<sequence length="310" mass="33588">METPEDDGIPKWHGFLVPLLQVLSDGEARTRSDLARLAMDAVGLSEEQRAVALNSGGRKAKGRVGWAISHLIAAKALTRPSSALYAITEAGKQLLTQFPDGMAQAQLKEVDAYREHRAAVRAARKGGSAEIAREEADDDSDPTQQIEEGIERINAELGFELLTRLREGHPDFFEDAVVKLLLKMGYGGAEQRGRRIGGSGDGGVDGVIDQDALGLDRIYVQAKRYAEGSNVGRETIQAFVGALHGVGATRGVFITTSAFTSGAKQYAESVPSRIILIDAARLVSLMIKYRVGVQVKQSYDVVELDEDFFE</sequence>
<proteinExistence type="predicted"/>